<sequence>MNEPHEFSRLEPHRDHAQHFEIALGDIVIQIAVTLYDDHYARIEFNGLPLYEDGFRVDLVPDSHLEQGLAGIDQEYLAWAVEQILVERCLELDRWIKRVQPAIVQALATLPPDAQRQAILVLGNAPANRSHSKVKAILNAAALVEPEYLVYCAIADAVKQLPQPKTRLTASSLPPAAHAAEQLSLFD</sequence>
<protein>
    <submittedName>
        <fullName evidence="1">Uncharacterized protein</fullName>
    </submittedName>
</protein>
<dbReference type="EMBL" id="AP018204">
    <property type="protein sequence ID" value="BAY59266.1"/>
    <property type="molecule type" value="Genomic_DNA"/>
</dbReference>
<evidence type="ECO:0000313" key="2">
    <source>
        <dbReference type="Proteomes" id="UP000217895"/>
    </source>
</evidence>
<proteinExistence type="predicted"/>
<gene>
    <name evidence="1" type="ORF">NIES2135_61430</name>
</gene>
<reference evidence="1 2" key="1">
    <citation type="submission" date="2017-06" db="EMBL/GenBank/DDBJ databases">
        <title>Genome sequencing of cyanobaciteial culture collection at National Institute for Environmental Studies (NIES).</title>
        <authorList>
            <person name="Hirose Y."/>
            <person name="Shimura Y."/>
            <person name="Fujisawa T."/>
            <person name="Nakamura Y."/>
            <person name="Kawachi M."/>
        </authorList>
    </citation>
    <scope>NUCLEOTIDE SEQUENCE [LARGE SCALE GENOMIC DNA]</scope>
    <source>
        <strain evidence="1 2">NIES-2135</strain>
        <plasmid evidence="2">Plasmid Plasmid1 dna</plasmid>
    </source>
</reference>
<keyword evidence="2" id="KW-1185">Reference proteome</keyword>
<organism evidence="1 2">
    <name type="scientific">Leptolyngbya boryana NIES-2135</name>
    <dbReference type="NCBI Taxonomy" id="1973484"/>
    <lineage>
        <taxon>Bacteria</taxon>
        <taxon>Bacillati</taxon>
        <taxon>Cyanobacteriota</taxon>
        <taxon>Cyanophyceae</taxon>
        <taxon>Leptolyngbyales</taxon>
        <taxon>Leptolyngbyaceae</taxon>
        <taxon>Leptolyngbya group</taxon>
        <taxon>Leptolyngbya</taxon>
    </lineage>
</organism>
<dbReference type="AlphaFoldDB" id="A0A1Z4JRB7"/>
<dbReference type="Proteomes" id="UP000217895">
    <property type="component" value="Plasmid Plasmid1 dna"/>
</dbReference>
<name>A0A1Z4JRB7_LEPBY</name>
<geneLocation type="plasmid" evidence="1">
    <name>plasmid1</name>
</geneLocation>
<accession>A0A1Z4JRB7</accession>
<evidence type="ECO:0000313" key="1">
    <source>
        <dbReference type="EMBL" id="BAY59266.1"/>
    </source>
</evidence>
<keyword evidence="1" id="KW-0614">Plasmid</keyword>